<dbReference type="EMBL" id="JOSX01000024">
    <property type="protein sequence ID" value="KEK13800.1"/>
    <property type="molecule type" value="Genomic_DNA"/>
</dbReference>
<proteinExistence type="predicted"/>
<dbReference type="Pfam" id="PF03413">
    <property type="entry name" value="PepSY"/>
    <property type="match status" value="2"/>
</dbReference>
<gene>
    <name evidence="4" type="ORF">LR3_03640</name>
</gene>
<reference evidence="4 5" key="1">
    <citation type="submission" date="2014-06" db="EMBL/GenBank/DDBJ databases">
        <title>Genetic determinant of reutericyclin biosynthesis of Lactobacillus reuteri.</title>
        <authorList>
            <person name="Lin X."/>
            <person name="Duar R."/>
            <person name="Walter J."/>
            <person name="Gaenzle M."/>
        </authorList>
    </citation>
    <scope>NUCLEOTIDE SEQUENCE [LARGE SCALE GENOMIC DNA]</scope>
    <source>
        <strain evidence="4 5">LTH2584</strain>
    </source>
</reference>
<name>A0A073JM81_LIMRT</name>
<sequence length="216" mass="24196">MTEKIEQRQDQQPKPDKKKARKFPKMTKKVLITACVCGGLVLGAGGIAGVATMDGYHAQIEAAVKHEKLANKSDIKINQQAAIDQFNKKYPDKHLNEVELESDKGKYVYKVKGFDNTNEYKVKVNAKDGKLISNKSEKLDQNEKEYTLDPGKAISRDEASQIAEKAAKKGSAIEWKLEQEKENQAVWEVKVKDVRTVKEVKIDAGSKKVLAVENDH</sequence>
<evidence type="ECO:0000313" key="5">
    <source>
        <dbReference type="Proteomes" id="UP000027731"/>
    </source>
</evidence>
<keyword evidence="2" id="KW-0812">Transmembrane</keyword>
<feature type="domain" description="PepSY" evidence="3">
    <location>
        <begin position="153"/>
        <end position="213"/>
    </location>
</feature>
<dbReference type="Gene3D" id="3.10.450.40">
    <property type="match status" value="2"/>
</dbReference>
<comment type="caution">
    <text evidence="4">The sequence shown here is derived from an EMBL/GenBank/DDBJ whole genome shotgun (WGS) entry which is preliminary data.</text>
</comment>
<dbReference type="InterPro" id="IPR025711">
    <property type="entry name" value="PepSY"/>
</dbReference>
<evidence type="ECO:0000256" key="1">
    <source>
        <dbReference type="SAM" id="MobiDB-lite"/>
    </source>
</evidence>
<feature type="transmembrane region" description="Helical" evidence="2">
    <location>
        <begin position="30"/>
        <end position="51"/>
    </location>
</feature>
<keyword evidence="2" id="KW-0472">Membrane</keyword>
<feature type="compositionally biased region" description="Basic and acidic residues" evidence="1">
    <location>
        <begin position="1"/>
        <end position="15"/>
    </location>
</feature>
<organism evidence="4 5">
    <name type="scientific">Limosilactobacillus reuteri</name>
    <name type="common">Lactobacillus reuteri</name>
    <dbReference type="NCBI Taxonomy" id="1598"/>
    <lineage>
        <taxon>Bacteria</taxon>
        <taxon>Bacillati</taxon>
        <taxon>Bacillota</taxon>
        <taxon>Bacilli</taxon>
        <taxon>Lactobacillales</taxon>
        <taxon>Lactobacillaceae</taxon>
        <taxon>Limosilactobacillus</taxon>
    </lineage>
</organism>
<dbReference type="Proteomes" id="UP000027731">
    <property type="component" value="Unassembled WGS sequence"/>
</dbReference>
<evidence type="ECO:0000256" key="2">
    <source>
        <dbReference type="SAM" id="Phobius"/>
    </source>
</evidence>
<keyword evidence="2" id="KW-1133">Transmembrane helix</keyword>
<feature type="domain" description="PepSY" evidence="3">
    <location>
        <begin position="76"/>
        <end position="133"/>
    </location>
</feature>
<evidence type="ECO:0000259" key="3">
    <source>
        <dbReference type="Pfam" id="PF03413"/>
    </source>
</evidence>
<protein>
    <submittedName>
        <fullName evidence="4">Peptidase M4</fullName>
    </submittedName>
</protein>
<feature type="region of interest" description="Disordered" evidence="1">
    <location>
        <begin position="1"/>
        <end position="23"/>
    </location>
</feature>
<dbReference type="AlphaFoldDB" id="A0A073JM81"/>
<evidence type="ECO:0000313" key="4">
    <source>
        <dbReference type="EMBL" id="KEK13800.1"/>
    </source>
</evidence>
<dbReference type="PATRIC" id="fig|1598.90.peg.2145"/>
<accession>A0A073JM81</accession>